<dbReference type="InterPro" id="IPR000742">
    <property type="entry name" value="EGF"/>
</dbReference>
<keyword evidence="15" id="KW-1185">Reference proteome</keyword>
<dbReference type="GO" id="GO:0004674">
    <property type="term" value="F:protein serine/threonine kinase activity"/>
    <property type="evidence" value="ECO:0007669"/>
    <property type="project" value="UniProtKB-KW"/>
</dbReference>
<accession>A0A835DSQ7</accession>
<dbReference type="Gene3D" id="1.10.510.10">
    <property type="entry name" value="Transferase(Phosphotransferase) domain 1"/>
    <property type="match status" value="1"/>
</dbReference>
<comment type="subcellular location">
    <subcellularLocation>
        <location evidence="1">Membrane</location>
        <topology evidence="1">Single-pass type I membrane protein</topology>
    </subcellularLocation>
</comment>
<keyword evidence="6" id="KW-0547">Nucleotide-binding</keyword>
<reference evidence="14 15" key="1">
    <citation type="submission" date="2020-04" db="EMBL/GenBank/DDBJ databases">
        <title>Plant Genome Project.</title>
        <authorList>
            <person name="Zhang R.-G."/>
        </authorList>
    </citation>
    <scope>NUCLEOTIDE SEQUENCE [LARGE SCALE GENOMIC DNA]</scope>
    <source>
        <strain evidence="14">YNK0</strain>
        <tissue evidence="14">Leaf</tissue>
    </source>
</reference>
<evidence type="ECO:0000256" key="9">
    <source>
        <dbReference type="ARBA" id="ARBA00022989"/>
    </source>
</evidence>
<dbReference type="PROSITE" id="PS00108">
    <property type="entry name" value="PROTEIN_KINASE_ST"/>
    <property type="match status" value="1"/>
</dbReference>
<dbReference type="GO" id="GO:0005886">
    <property type="term" value="C:plasma membrane"/>
    <property type="evidence" value="ECO:0007669"/>
    <property type="project" value="TreeGrafter"/>
</dbReference>
<keyword evidence="7" id="KW-0418">Kinase</keyword>
<dbReference type="OrthoDB" id="4062651at2759"/>
<keyword evidence="5" id="KW-0732">Signal</keyword>
<dbReference type="PANTHER" id="PTHR27005:SF283">
    <property type="entry name" value="OS02G0633066 PROTEIN"/>
    <property type="match status" value="1"/>
</dbReference>
<protein>
    <submittedName>
        <fullName evidence="14">Uncharacterized protein</fullName>
    </submittedName>
</protein>
<evidence type="ECO:0000259" key="13">
    <source>
        <dbReference type="PROSITE" id="PS50026"/>
    </source>
</evidence>
<feature type="domain" description="EGF-like" evidence="13">
    <location>
        <begin position="119"/>
        <end position="156"/>
    </location>
</feature>
<dbReference type="InterPro" id="IPR000719">
    <property type="entry name" value="Prot_kinase_dom"/>
</dbReference>
<evidence type="ECO:0000256" key="1">
    <source>
        <dbReference type="ARBA" id="ARBA00004479"/>
    </source>
</evidence>
<dbReference type="PROSITE" id="PS50011">
    <property type="entry name" value="PROTEIN_KINASE_DOM"/>
    <property type="match status" value="1"/>
</dbReference>
<evidence type="ECO:0000256" key="8">
    <source>
        <dbReference type="ARBA" id="ARBA00022840"/>
    </source>
</evidence>
<dbReference type="EMBL" id="JABCRI010000002">
    <property type="protein sequence ID" value="KAF8411454.1"/>
    <property type="molecule type" value="Genomic_DNA"/>
</dbReference>
<dbReference type="Pfam" id="PF07714">
    <property type="entry name" value="PK_Tyr_Ser-Thr"/>
    <property type="match status" value="1"/>
</dbReference>
<dbReference type="SMART" id="SM00220">
    <property type="entry name" value="S_TKc"/>
    <property type="match status" value="1"/>
</dbReference>
<keyword evidence="9" id="KW-1133">Transmembrane helix</keyword>
<evidence type="ECO:0000313" key="14">
    <source>
        <dbReference type="EMBL" id="KAF8411454.1"/>
    </source>
</evidence>
<evidence type="ECO:0000259" key="12">
    <source>
        <dbReference type="PROSITE" id="PS50011"/>
    </source>
</evidence>
<dbReference type="PROSITE" id="PS50026">
    <property type="entry name" value="EGF_3"/>
    <property type="match status" value="1"/>
</dbReference>
<keyword evidence="11" id="KW-0245">EGF-like domain</keyword>
<gene>
    <name evidence="14" type="ORF">HHK36_004005</name>
</gene>
<keyword evidence="10" id="KW-0472">Membrane</keyword>
<evidence type="ECO:0000256" key="5">
    <source>
        <dbReference type="ARBA" id="ARBA00022729"/>
    </source>
</evidence>
<dbReference type="InterPro" id="IPR045274">
    <property type="entry name" value="WAK-like"/>
</dbReference>
<comment type="caution">
    <text evidence="11">Lacks conserved residue(s) required for the propagation of feature annotation.</text>
</comment>
<organism evidence="14 15">
    <name type="scientific">Tetracentron sinense</name>
    <name type="common">Spur-leaf</name>
    <dbReference type="NCBI Taxonomy" id="13715"/>
    <lineage>
        <taxon>Eukaryota</taxon>
        <taxon>Viridiplantae</taxon>
        <taxon>Streptophyta</taxon>
        <taxon>Embryophyta</taxon>
        <taxon>Tracheophyta</taxon>
        <taxon>Spermatophyta</taxon>
        <taxon>Magnoliopsida</taxon>
        <taxon>Trochodendrales</taxon>
        <taxon>Trochodendraceae</taxon>
        <taxon>Tetracentron</taxon>
    </lineage>
</organism>
<evidence type="ECO:0000256" key="6">
    <source>
        <dbReference type="ARBA" id="ARBA00022741"/>
    </source>
</evidence>
<evidence type="ECO:0000256" key="7">
    <source>
        <dbReference type="ARBA" id="ARBA00022777"/>
    </source>
</evidence>
<evidence type="ECO:0000256" key="3">
    <source>
        <dbReference type="ARBA" id="ARBA00022679"/>
    </source>
</evidence>
<evidence type="ECO:0000313" key="15">
    <source>
        <dbReference type="Proteomes" id="UP000655225"/>
    </source>
</evidence>
<keyword evidence="8" id="KW-0067">ATP-binding</keyword>
<feature type="domain" description="Protein kinase" evidence="12">
    <location>
        <begin position="222"/>
        <end position="501"/>
    </location>
</feature>
<dbReference type="InterPro" id="IPR001245">
    <property type="entry name" value="Ser-Thr/Tyr_kinase_cat_dom"/>
</dbReference>
<dbReference type="FunFam" id="3.30.200.20:FF:000043">
    <property type="entry name" value="Wall-associated receptor kinase 2"/>
    <property type="match status" value="1"/>
</dbReference>
<sequence length="501" mass="56405">MLLRYPSTGAEGVSIGTFVPRGKMESNYSQCSHWFLVEDGTYSFTELDISNLNLTADISTILEWTIGEGNCKDANKKNTSICGENSVCYDSKRHSGYLCECFLWHEGNPYLNGPQGCQAIDYCDANDCVPEATCHNIHGGRHRCTCPKWSEGTMLSIPFMITALFWFYCAQKNRNLAKMRAKYFRRNGGLLLQQHFSSGKGTTTKHIKIFSARELETATNNYDISRVLGCGSQGTVYKGILEGASTIAIKRSQLVAQFQVDQFINELVILSQINHRNIVKLIGCCLETQVPLLVYEFISGGNLYQKLHGDSDSSTQLLWNDRLQIAIAIGEALSYLHSYACMPIFHRDIKSSNILLDENNTAKLADFGVSRLVPLDNKKVSTAVHGTIGYLDPEYFNTGKLTEKSDVYSFGVVLLELLTGRRPIQHEETRDYSSLVMHFQSYVGKENLFEILDEEMVKEGKFEEMRVMAGIASRCLTVFGYERPTMKKVVQKLATMRRDTP</sequence>
<dbReference type="InterPro" id="IPR011009">
    <property type="entry name" value="Kinase-like_dom_sf"/>
</dbReference>
<dbReference type="PANTHER" id="PTHR27005">
    <property type="entry name" value="WALL-ASSOCIATED RECEPTOR KINASE-LIKE 21"/>
    <property type="match status" value="1"/>
</dbReference>
<evidence type="ECO:0000256" key="10">
    <source>
        <dbReference type="ARBA" id="ARBA00023136"/>
    </source>
</evidence>
<dbReference type="GO" id="GO:0007166">
    <property type="term" value="P:cell surface receptor signaling pathway"/>
    <property type="evidence" value="ECO:0007669"/>
    <property type="project" value="InterPro"/>
</dbReference>
<dbReference type="CDD" id="cd14066">
    <property type="entry name" value="STKc_IRAK"/>
    <property type="match status" value="1"/>
</dbReference>
<comment type="caution">
    <text evidence="14">The sequence shown here is derived from an EMBL/GenBank/DDBJ whole genome shotgun (WGS) entry which is preliminary data.</text>
</comment>
<dbReference type="AlphaFoldDB" id="A0A835DSQ7"/>
<dbReference type="Proteomes" id="UP000655225">
    <property type="component" value="Unassembled WGS sequence"/>
</dbReference>
<dbReference type="SUPFAM" id="SSF56112">
    <property type="entry name" value="Protein kinase-like (PK-like)"/>
    <property type="match status" value="1"/>
</dbReference>
<dbReference type="InterPro" id="IPR008271">
    <property type="entry name" value="Ser/Thr_kinase_AS"/>
</dbReference>
<evidence type="ECO:0000256" key="2">
    <source>
        <dbReference type="ARBA" id="ARBA00022527"/>
    </source>
</evidence>
<keyword evidence="4" id="KW-0812">Transmembrane</keyword>
<name>A0A835DSQ7_TETSI</name>
<dbReference type="FunFam" id="1.10.510.10:FF:000084">
    <property type="entry name" value="Wall-associated receptor kinase 2"/>
    <property type="match status" value="1"/>
</dbReference>
<evidence type="ECO:0000256" key="4">
    <source>
        <dbReference type="ARBA" id="ARBA00022692"/>
    </source>
</evidence>
<keyword evidence="2" id="KW-0723">Serine/threonine-protein kinase</keyword>
<proteinExistence type="predicted"/>
<dbReference type="GO" id="GO:0005524">
    <property type="term" value="F:ATP binding"/>
    <property type="evidence" value="ECO:0007669"/>
    <property type="project" value="UniProtKB-KW"/>
</dbReference>
<dbReference type="OMA" id="PIQHEET"/>
<keyword evidence="3" id="KW-0808">Transferase</keyword>
<evidence type="ECO:0000256" key="11">
    <source>
        <dbReference type="PROSITE-ProRule" id="PRU00076"/>
    </source>
</evidence>
<dbReference type="Gene3D" id="3.30.200.20">
    <property type="entry name" value="Phosphorylase Kinase, domain 1"/>
    <property type="match status" value="1"/>
</dbReference>